<evidence type="ECO:0000313" key="2">
    <source>
        <dbReference type="EMBL" id="KAG9984628.1"/>
    </source>
</evidence>
<reference evidence="2" key="1">
    <citation type="journal article" date="2021" name="J Fungi (Basel)">
        <title>Virulence traits and population genomics of the black yeast Aureobasidium melanogenum.</title>
        <authorList>
            <person name="Cernosa A."/>
            <person name="Sun X."/>
            <person name="Gostincar C."/>
            <person name="Fang C."/>
            <person name="Gunde-Cimerman N."/>
            <person name="Song Z."/>
        </authorList>
    </citation>
    <scope>NUCLEOTIDE SEQUENCE</scope>
    <source>
        <strain evidence="2">EXF-9298</strain>
    </source>
</reference>
<dbReference type="EMBL" id="JAHFXS010000474">
    <property type="protein sequence ID" value="KAG9984628.1"/>
    <property type="molecule type" value="Genomic_DNA"/>
</dbReference>
<dbReference type="Pfam" id="PF00144">
    <property type="entry name" value="Beta-lactamase"/>
    <property type="match status" value="1"/>
</dbReference>
<dbReference type="AlphaFoldDB" id="A0A9P8FYF9"/>
<accession>A0A9P8FYF9</accession>
<reference evidence="2" key="2">
    <citation type="submission" date="2021-08" db="EMBL/GenBank/DDBJ databases">
        <authorList>
            <person name="Gostincar C."/>
            <person name="Sun X."/>
            <person name="Song Z."/>
            <person name="Gunde-Cimerman N."/>
        </authorList>
    </citation>
    <scope>NUCLEOTIDE SEQUENCE</scope>
    <source>
        <strain evidence="2">EXF-9298</strain>
    </source>
</reference>
<name>A0A9P8FYF9_AURME</name>
<comment type="caution">
    <text evidence="2">The sequence shown here is derived from an EMBL/GenBank/DDBJ whole genome shotgun (WGS) entry which is preliminary data.</text>
</comment>
<dbReference type="SUPFAM" id="SSF56601">
    <property type="entry name" value="beta-lactamase/transpeptidase-like"/>
    <property type="match status" value="1"/>
</dbReference>
<keyword evidence="3" id="KW-1185">Reference proteome</keyword>
<dbReference type="Gene3D" id="3.40.710.10">
    <property type="entry name" value="DD-peptidase/beta-lactamase superfamily"/>
    <property type="match status" value="1"/>
</dbReference>
<evidence type="ECO:0000259" key="1">
    <source>
        <dbReference type="Pfam" id="PF00144"/>
    </source>
</evidence>
<sequence length="348" mass="39334">MKKSLAQVMQEYVFTPLGMKRSTYAIPDDEDLNTEKQQGKGNYARAYYNGYTACEAPHRVNPEQSAAGLWTTPTDLLILVYAIQKSLHDENEFLPHHLANQMLEEVTAGMAHGWFVTNTHFGHSGSNMPGWRCNVMASLDGNQAFCFMTNSLEGYLVGQKVQAAMFYLLGWKKPKEFAFMKSCVVPFADVSAAPPDTVVMEKWTGTWKEQGTQFRMEFMAKEGVPWLKIGQMPEQWLWIASHVVLGKNLLDLSTELLLMIFDATDKLSLVYLRLTCGKLHDVTNEAFGAAFFVTRHIIFSKVSVDTLLEITEHPIFGRHVKEIVFASDFLQGSLSDIHERALYLNAFP</sequence>
<evidence type="ECO:0000313" key="3">
    <source>
        <dbReference type="Proteomes" id="UP000729357"/>
    </source>
</evidence>
<protein>
    <submittedName>
        <fullName evidence="2">Beta-lactamase/transpeptidase-like protein</fullName>
    </submittedName>
</protein>
<organism evidence="2 3">
    <name type="scientific">Aureobasidium melanogenum</name>
    <name type="common">Aureobasidium pullulans var. melanogenum</name>
    <dbReference type="NCBI Taxonomy" id="46634"/>
    <lineage>
        <taxon>Eukaryota</taxon>
        <taxon>Fungi</taxon>
        <taxon>Dikarya</taxon>
        <taxon>Ascomycota</taxon>
        <taxon>Pezizomycotina</taxon>
        <taxon>Dothideomycetes</taxon>
        <taxon>Dothideomycetidae</taxon>
        <taxon>Dothideales</taxon>
        <taxon>Saccotheciaceae</taxon>
        <taxon>Aureobasidium</taxon>
    </lineage>
</organism>
<feature type="non-terminal residue" evidence="2">
    <location>
        <position position="348"/>
    </location>
</feature>
<dbReference type="InterPro" id="IPR012338">
    <property type="entry name" value="Beta-lactam/transpept-like"/>
</dbReference>
<dbReference type="Proteomes" id="UP000729357">
    <property type="component" value="Unassembled WGS sequence"/>
</dbReference>
<proteinExistence type="predicted"/>
<feature type="domain" description="Beta-lactamase-related" evidence="1">
    <location>
        <begin position="3"/>
        <end position="153"/>
    </location>
</feature>
<dbReference type="InterPro" id="IPR001466">
    <property type="entry name" value="Beta-lactam-related"/>
</dbReference>
<gene>
    <name evidence="2" type="ORF">KCU98_g5280</name>
</gene>